<gene>
    <name evidence="3" type="ORF">EWM62_01785</name>
</gene>
<organism evidence="3 4">
    <name type="scientific">Mucilaginibacter terrigena</name>
    <dbReference type="NCBI Taxonomy" id="2492395"/>
    <lineage>
        <taxon>Bacteria</taxon>
        <taxon>Pseudomonadati</taxon>
        <taxon>Bacteroidota</taxon>
        <taxon>Sphingobacteriia</taxon>
        <taxon>Sphingobacteriales</taxon>
        <taxon>Sphingobacteriaceae</taxon>
        <taxon>Mucilaginibacter</taxon>
    </lineage>
</organism>
<comment type="caution">
    <text evidence="3">The sequence shown here is derived from an EMBL/GenBank/DDBJ whole genome shotgun (WGS) entry which is preliminary data.</text>
</comment>
<evidence type="ECO:0000256" key="1">
    <source>
        <dbReference type="SAM" id="MobiDB-lite"/>
    </source>
</evidence>
<proteinExistence type="predicted"/>
<feature type="compositionally biased region" description="Low complexity" evidence="1">
    <location>
        <begin position="129"/>
        <end position="140"/>
    </location>
</feature>
<dbReference type="EMBL" id="SEWG01000001">
    <property type="protein sequence ID" value="RYU92190.1"/>
    <property type="molecule type" value="Genomic_DNA"/>
</dbReference>
<feature type="region of interest" description="Disordered" evidence="1">
    <location>
        <begin position="116"/>
        <end position="152"/>
    </location>
</feature>
<evidence type="ECO:0000313" key="4">
    <source>
        <dbReference type="Proteomes" id="UP000293331"/>
    </source>
</evidence>
<dbReference type="OrthoDB" id="678784at2"/>
<dbReference type="AlphaFoldDB" id="A0A4V1ZCC6"/>
<protein>
    <submittedName>
        <fullName evidence="3">DUF4296 domain-containing protein</fullName>
    </submittedName>
</protein>
<reference evidence="3 4" key="1">
    <citation type="submission" date="2019-02" db="EMBL/GenBank/DDBJ databases">
        <title>Bacterial novel species Mucilaginibacter sp. 17JY9-4 isolated from soil.</title>
        <authorList>
            <person name="Jung H.-Y."/>
        </authorList>
    </citation>
    <scope>NUCLEOTIDE SEQUENCE [LARGE SCALE GENOMIC DNA]</scope>
    <source>
        <strain evidence="3 4">17JY9-4</strain>
    </source>
</reference>
<dbReference type="Pfam" id="PF14129">
    <property type="entry name" value="DUF4296"/>
    <property type="match status" value="1"/>
</dbReference>
<feature type="domain" description="DUF4296" evidence="2">
    <location>
        <begin position="25"/>
        <end position="108"/>
    </location>
</feature>
<accession>A0A4V1ZCC6</accession>
<sequence length="152" mass="17272">MQKYISLFFSVLLCLTACQSNNDIPEGVIKEKEMISLLTDIHLTDGELYVIPQIPDSMYKYGSARYQKLFKRHNTTDAIYKKSLKYYTTKPQQLQDMYTKIDAIIKAKLDSTTKAARNEKPVTAPVNDSVPASRVSPSPRGKLGNRPLKNIR</sequence>
<keyword evidence="4" id="KW-1185">Reference proteome</keyword>
<evidence type="ECO:0000259" key="2">
    <source>
        <dbReference type="Pfam" id="PF14129"/>
    </source>
</evidence>
<dbReference type="InterPro" id="IPR025381">
    <property type="entry name" value="DUF4296"/>
</dbReference>
<name>A0A4V1ZCC6_9SPHI</name>
<dbReference type="RefSeq" id="WP_129874921.1">
    <property type="nucleotide sequence ID" value="NZ_SEWG01000001.1"/>
</dbReference>
<evidence type="ECO:0000313" key="3">
    <source>
        <dbReference type="EMBL" id="RYU92190.1"/>
    </source>
</evidence>
<dbReference type="Proteomes" id="UP000293331">
    <property type="component" value="Unassembled WGS sequence"/>
</dbReference>